<dbReference type="SMART" id="SM00382">
    <property type="entry name" value="AAA"/>
    <property type="match status" value="1"/>
</dbReference>
<dbReference type="CDD" id="cd19507">
    <property type="entry name" value="RecA-like_Ycf46-like"/>
    <property type="match status" value="1"/>
</dbReference>
<name>A0A2W4XQV6_9CYAN</name>
<keyword evidence="2" id="KW-0067">ATP-binding</keyword>
<dbReference type="GO" id="GO:0005524">
    <property type="term" value="F:ATP binding"/>
    <property type="evidence" value="ECO:0007669"/>
    <property type="project" value="UniProtKB-KW"/>
</dbReference>
<evidence type="ECO:0000256" key="2">
    <source>
        <dbReference type="ARBA" id="ARBA00022840"/>
    </source>
</evidence>
<dbReference type="PANTHER" id="PTHR42960:SF1">
    <property type="entry name" value="YCF46 PROTEIN"/>
    <property type="match status" value="1"/>
</dbReference>
<dbReference type="SUPFAM" id="SSF52540">
    <property type="entry name" value="P-loop containing nucleoside triphosphate hydrolases"/>
    <property type="match status" value="2"/>
</dbReference>
<dbReference type="AlphaFoldDB" id="A0A2W4XQV6"/>
<feature type="domain" description="AAA+ ATPase" evidence="5">
    <location>
        <begin position="263"/>
        <end position="398"/>
    </location>
</feature>
<dbReference type="STRING" id="1850361.GCA_001650195_00057"/>
<comment type="caution">
    <text evidence="6">The sequence shown here is derived from an EMBL/GenBank/DDBJ whole genome shotgun (WGS) entry which is preliminary data.</text>
</comment>
<gene>
    <name evidence="6" type="ORF">DCF15_04770</name>
</gene>
<evidence type="ECO:0000256" key="3">
    <source>
        <dbReference type="ARBA" id="ARBA00038088"/>
    </source>
</evidence>
<dbReference type="Gene3D" id="1.10.8.60">
    <property type="match status" value="1"/>
</dbReference>
<dbReference type="Proteomes" id="UP000249794">
    <property type="component" value="Unassembled WGS sequence"/>
</dbReference>
<evidence type="ECO:0000313" key="7">
    <source>
        <dbReference type="Proteomes" id="UP000249794"/>
    </source>
</evidence>
<dbReference type="InterPro" id="IPR027417">
    <property type="entry name" value="P-loop_NTPase"/>
</dbReference>
<protein>
    <recommendedName>
        <fullName evidence="4">Uncharacterized AAA domain-containing protein ycf46</fullName>
    </recommendedName>
</protein>
<dbReference type="InterPro" id="IPR052381">
    <property type="entry name" value="AAA_domain_protein"/>
</dbReference>
<dbReference type="InterPro" id="IPR003959">
    <property type="entry name" value="ATPase_AAA_core"/>
</dbReference>
<comment type="similarity">
    <text evidence="3">Belongs to the AAA ATPase family. Highly divergent.</text>
</comment>
<dbReference type="EMBL" id="QBMP01000030">
    <property type="protein sequence ID" value="PZO58637.1"/>
    <property type="molecule type" value="Genomic_DNA"/>
</dbReference>
<evidence type="ECO:0000259" key="5">
    <source>
        <dbReference type="SMART" id="SM00382"/>
    </source>
</evidence>
<dbReference type="GO" id="GO:0016887">
    <property type="term" value="F:ATP hydrolysis activity"/>
    <property type="evidence" value="ECO:0007669"/>
    <property type="project" value="InterPro"/>
</dbReference>
<accession>A0A2W4XQV6</accession>
<keyword evidence="1" id="KW-0547">Nucleotide-binding</keyword>
<evidence type="ECO:0000256" key="1">
    <source>
        <dbReference type="ARBA" id="ARBA00022741"/>
    </source>
</evidence>
<evidence type="ECO:0000313" key="6">
    <source>
        <dbReference type="EMBL" id="PZO58637.1"/>
    </source>
</evidence>
<organism evidence="6 7">
    <name type="scientific">Phormidesmis priestleyi</name>
    <dbReference type="NCBI Taxonomy" id="268141"/>
    <lineage>
        <taxon>Bacteria</taxon>
        <taxon>Bacillati</taxon>
        <taxon>Cyanobacteriota</taxon>
        <taxon>Cyanophyceae</taxon>
        <taxon>Leptolyngbyales</taxon>
        <taxon>Leptolyngbyaceae</taxon>
        <taxon>Phormidesmis</taxon>
    </lineage>
</organism>
<proteinExistence type="inferred from homology"/>
<dbReference type="Pfam" id="PF00004">
    <property type="entry name" value="AAA"/>
    <property type="match status" value="1"/>
</dbReference>
<dbReference type="Gene3D" id="3.40.50.300">
    <property type="entry name" value="P-loop containing nucleotide triphosphate hydrolases"/>
    <property type="match status" value="1"/>
</dbReference>
<dbReference type="InterPro" id="IPR003593">
    <property type="entry name" value="AAA+_ATPase"/>
</dbReference>
<evidence type="ECO:0000256" key="4">
    <source>
        <dbReference type="ARBA" id="ARBA00040480"/>
    </source>
</evidence>
<reference evidence="6 7" key="2">
    <citation type="submission" date="2018-06" db="EMBL/GenBank/DDBJ databases">
        <title>Metagenomic assembly of (sub)arctic Cyanobacteria and their associated microbiome from non-axenic cultures.</title>
        <authorList>
            <person name="Baurain D."/>
        </authorList>
    </citation>
    <scope>NUCLEOTIDE SEQUENCE [LARGE SCALE GENOMIC DNA]</scope>
    <source>
        <strain evidence="6">ULC027bin1</strain>
    </source>
</reference>
<reference evidence="7" key="1">
    <citation type="submission" date="2018-04" db="EMBL/GenBank/DDBJ databases">
        <authorList>
            <person name="Cornet L."/>
        </authorList>
    </citation>
    <scope>NUCLEOTIDE SEQUENCE [LARGE SCALE GENOMIC DNA]</scope>
</reference>
<dbReference type="PANTHER" id="PTHR42960">
    <property type="entry name" value="YCF46 PROTEIN"/>
    <property type="match status" value="1"/>
</dbReference>
<sequence>MSFREELSLLVRSRYPVIYIPTREEERAETAIAQCALEMGNGMANARAVYTWDYVDGYQGNPTDKGFGRRNPLQALELIEKIPAAAAALFVLRDYHRFLEDIAISRKLRNLLSLLKSQPKNVIILSAQLTIPDDLSNVITVLEFPLPDAHEIRIEVERLLSATNSQLSASDTDELVRSCQGLAMDRIRRVVARGIATHGSFEPSDIDLILEEKQQTIRQTQILEFYPASERISDIGGLDNLKDWLLKRGGAFSEKARQYGLPHPRGLLLVGIQGTGKSLTAKAIAHHWHLPLLRLDVGRLFGGLVGESESRTRQMIQLAEALAPCILWIDEIDKAFAGFDGRGDSGTTSRVFGTFITWMAEKSSPVFVVATANNIQALPPEMLRRGRFDEIFFVGLPSQTEREAIFSVHLVRLRPHNLAAYDLKRLAYETPDFSGAEIEQSLIEAMHIGFSQNRDFTHDDVLEAVSQIIPLARTAQPQIEALQNWAAAGKARLASRKNPLADRLSEHLSEQLEQRRQDESS</sequence>